<dbReference type="InterPro" id="IPR002836">
    <property type="entry name" value="PDCD5-like"/>
</dbReference>
<dbReference type="FunFam" id="1.10.8.140:FF:000002">
    <property type="entry name" value="Programmed cell death, putative"/>
    <property type="match status" value="1"/>
</dbReference>
<reference evidence="2" key="1">
    <citation type="submission" date="2015-12" db="EMBL/GenBank/DDBJ databases">
        <title>Update maize B73 reference genome by single molecule sequencing technologies.</title>
        <authorList>
            <consortium name="Maize Genome Sequencing Project"/>
            <person name="Ware D."/>
        </authorList>
    </citation>
    <scope>NUCLEOTIDE SEQUENCE</scope>
    <source>
        <tissue evidence="2">Seedling</tissue>
    </source>
</reference>
<dbReference type="GO" id="GO:0003677">
    <property type="term" value="F:DNA binding"/>
    <property type="evidence" value="ECO:0007669"/>
    <property type="project" value="UniProtKB-KW"/>
</dbReference>
<dbReference type="ExpressionAtlas" id="A0A1D6FJH2">
    <property type="expression patterns" value="baseline and differential"/>
</dbReference>
<dbReference type="PANTHER" id="PTHR10840:SF0">
    <property type="entry name" value="PROGRAMMED CELL DEATH PROTEIN 5"/>
    <property type="match status" value="1"/>
</dbReference>
<comment type="similarity">
    <text evidence="1">Belongs to the PDCD5 family.</text>
</comment>
<gene>
    <name evidence="2" type="ORF">ZEAMMB73_Zm00001d009445</name>
</gene>
<dbReference type="InterPro" id="IPR036883">
    <property type="entry name" value="PDCD5-like_sf"/>
</dbReference>
<dbReference type="PANTHER" id="PTHR10840">
    <property type="entry name" value="PROGRAMMED CELL DEATH PROTEIN 5"/>
    <property type="match status" value="1"/>
</dbReference>
<keyword evidence="2" id="KW-0238">DNA-binding</keyword>
<evidence type="ECO:0000313" key="2">
    <source>
        <dbReference type="EMBL" id="AQK91910.1"/>
    </source>
</evidence>
<proteinExistence type="inferred from homology"/>
<dbReference type="EMBL" id="CM000784">
    <property type="protein sequence ID" value="AQK91910.1"/>
    <property type="molecule type" value="Genomic_DNA"/>
</dbReference>
<evidence type="ECO:0000256" key="1">
    <source>
        <dbReference type="ARBA" id="ARBA00010490"/>
    </source>
</evidence>
<dbReference type="SUPFAM" id="SSF46950">
    <property type="entry name" value="Double-stranded DNA-binding domain"/>
    <property type="match status" value="1"/>
</dbReference>
<dbReference type="PIRSF" id="PIRSF015730">
    <property type="entry name" value="TFAR19"/>
    <property type="match status" value="1"/>
</dbReference>
<accession>A0A1D6FJH2</accession>
<dbReference type="AlphaFoldDB" id="A0A1D6FJH2"/>
<dbReference type="Gene3D" id="1.10.8.140">
    <property type="entry name" value="PDCD5-like"/>
    <property type="match status" value="1"/>
</dbReference>
<protein>
    <submittedName>
        <fullName evidence="2">Double-stranded DNA-binding family protein</fullName>
    </submittedName>
</protein>
<name>A0A1D6FJH2_MAIZE</name>
<dbReference type="Pfam" id="PF01984">
    <property type="entry name" value="dsDNA_bind"/>
    <property type="match status" value="1"/>
</dbReference>
<sequence length="111" mass="12511">MADPELEAIRKRRMEELMAKHGGGGANQQNASQQKAQEDAKQEAEERRQMMLAQILSSEARERISRIALVKPDKARGVEDVLLRAAQTGGISEKVIANHRFLCPILYFFSF</sequence>
<organism evidence="2">
    <name type="scientific">Zea mays</name>
    <name type="common">Maize</name>
    <dbReference type="NCBI Taxonomy" id="4577"/>
    <lineage>
        <taxon>Eukaryota</taxon>
        <taxon>Viridiplantae</taxon>
        <taxon>Streptophyta</taxon>
        <taxon>Embryophyta</taxon>
        <taxon>Tracheophyta</taxon>
        <taxon>Spermatophyta</taxon>
        <taxon>Magnoliopsida</taxon>
        <taxon>Liliopsida</taxon>
        <taxon>Poales</taxon>
        <taxon>Poaceae</taxon>
        <taxon>PACMAD clade</taxon>
        <taxon>Panicoideae</taxon>
        <taxon>Andropogonodae</taxon>
        <taxon>Andropogoneae</taxon>
        <taxon>Tripsacinae</taxon>
        <taxon>Zea</taxon>
    </lineage>
</organism>